<gene>
    <name evidence="2" type="ORF">SAMN06893096_102458</name>
</gene>
<dbReference type="RefSeq" id="WP_089304636.1">
    <property type="nucleotide sequence ID" value="NZ_FZOO01000002.1"/>
</dbReference>
<dbReference type="AlphaFoldDB" id="A0A239CJ50"/>
<feature type="transmembrane region" description="Helical" evidence="1">
    <location>
        <begin position="31"/>
        <end position="49"/>
    </location>
</feature>
<dbReference type="Pfam" id="PF10861">
    <property type="entry name" value="DUF2784"/>
    <property type="match status" value="1"/>
</dbReference>
<reference evidence="3" key="1">
    <citation type="submission" date="2017-06" db="EMBL/GenBank/DDBJ databases">
        <authorList>
            <person name="Varghese N."/>
            <person name="Submissions S."/>
        </authorList>
    </citation>
    <scope>NUCLEOTIDE SEQUENCE [LARGE SCALE GENOMIC DNA]</scope>
    <source>
        <strain evidence="3">DSM 46839</strain>
    </source>
</reference>
<dbReference type="OrthoDB" id="370375at2"/>
<organism evidence="2 3">
    <name type="scientific">Geodermatophilus pulveris</name>
    <dbReference type="NCBI Taxonomy" id="1564159"/>
    <lineage>
        <taxon>Bacteria</taxon>
        <taxon>Bacillati</taxon>
        <taxon>Actinomycetota</taxon>
        <taxon>Actinomycetes</taxon>
        <taxon>Geodermatophilales</taxon>
        <taxon>Geodermatophilaceae</taxon>
        <taxon>Geodermatophilus</taxon>
    </lineage>
</organism>
<dbReference type="InterPro" id="IPR021218">
    <property type="entry name" value="DUF2784"/>
</dbReference>
<feature type="transmembrane region" description="Helical" evidence="1">
    <location>
        <begin position="6"/>
        <end position="26"/>
    </location>
</feature>
<keyword evidence="3" id="KW-1185">Reference proteome</keyword>
<dbReference type="EMBL" id="FZOO01000002">
    <property type="protein sequence ID" value="SNS19731.1"/>
    <property type="molecule type" value="Genomic_DNA"/>
</dbReference>
<dbReference type="Proteomes" id="UP000198373">
    <property type="component" value="Unassembled WGS sequence"/>
</dbReference>
<keyword evidence="1" id="KW-0812">Transmembrane</keyword>
<proteinExistence type="predicted"/>
<evidence type="ECO:0000313" key="2">
    <source>
        <dbReference type="EMBL" id="SNS19731.1"/>
    </source>
</evidence>
<keyword evidence="1" id="KW-0472">Membrane</keyword>
<evidence type="ECO:0000313" key="3">
    <source>
        <dbReference type="Proteomes" id="UP000198373"/>
    </source>
</evidence>
<evidence type="ECO:0000256" key="1">
    <source>
        <dbReference type="SAM" id="Phobius"/>
    </source>
</evidence>
<evidence type="ECO:0008006" key="4">
    <source>
        <dbReference type="Google" id="ProtNLM"/>
    </source>
</evidence>
<sequence>MLWAHVVAVVHGLAVVVMVTGSLVALRRPRVLLLHAPVAAAILAVHLAGAPCPLTELELALRERAGAVPYTGGFLGHYVCAPLGLDVAAPAVQAGVYTVALVPNLVGHGLLAARWVSSRSSPAAPPRPARRARARRC</sequence>
<accession>A0A239CJ50</accession>
<keyword evidence="1" id="KW-1133">Transmembrane helix</keyword>
<protein>
    <recommendedName>
        <fullName evidence="4">DUF2784 domain-containing protein</fullName>
    </recommendedName>
</protein>
<name>A0A239CJ50_9ACTN</name>